<dbReference type="InterPro" id="IPR025935">
    <property type="entry name" value="AbiH"/>
</dbReference>
<dbReference type="EMBL" id="LSDK01000124">
    <property type="protein sequence ID" value="KXB74355.1"/>
    <property type="molecule type" value="Genomic_DNA"/>
</dbReference>
<comment type="caution">
    <text evidence="1">The sequence shown here is derived from an EMBL/GenBank/DDBJ whole genome shotgun (WGS) entry which is preliminary data.</text>
</comment>
<dbReference type="OrthoDB" id="5903604at2"/>
<keyword evidence="2" id="KW-1185">Reference proteome</keyword>
<accession>A0A134B372</accession>
<evidence type="ECO:0000313" key="1">
    <source>
        <dbReference type="EMBL" id="KXB74355.1"/>
    </source>
</evidence>
<dbReference type="Proteomes" id="UP000070224">
    <property type="component" value="Unassembled WGS sequence"/>
</dbReference>
<name>A0A134B372_9PORP</name>
<gene>
    <name evidence="1" type="ORF">HMPREF3185_01756</name>
</gene>
<dbReference type="STRING" id="322095.HMPREF3185_01756"/>
<dbReference type="AlphaFoldDB" id="A0A134B372"/>
<dbReference type="Pfam" id="PF14253">
    <property type="entry name" value="AbiH"/>
    <property type="match status" value="1"/>
</dbReference>
<dbReference type="RefSeq" id="WP_060935851.1">
    <property type="nucleotide sequence ID" value="NZ_KQ960462.1"/>
</dbReference>
<dbReference type="PATRIC" id="fig|322095.3.peg.1731"/>
<reference evidence="2" key="1">
    <citation type="submission" date="2016-01" db="EMBL/GenBank/DDBJ databases">
        <authorList>
            <person name="Mitreva M."/>
            <person name="Pepin K.H."/>
            <person name="Mihindukulasuriya K.A."/>
            <person name="Fulton R."/>
            <person name="Fronick C."/>
            <person name="O'Laughlin M."/>
            <person name="Miner T."/>
            <person name="Herter B."/>
            <person name="Rosa B.A."/>
            <person name="Cordes M."/>
            <person name="Tomlinson C."/>
            <person name="Wollam A."/>
            <person name="Palsikar V.B."/>
            <person name="Mardis E.R."/>
            <person name="Wilson R.K."/>
        </authorList>
    </citation>
    <scope>NUCLEOTIDE SEQUENCE [LARGE SCALE GENOMIC DNA]</scope>
    <source>
        <strain evidence="2">KA00683</strain>
    </source>
</reference>
<evidence type="ECO:0000313" key="2">
    <source>
        <dbReference type="Proteomes" id="UP000070224"/>
    </source>
</evidence>
<sequence>MNVLYLIGNGFDLRLGLPTRYADFLEYYKGQTPQLGSGRSQQEEAIQKYKERLFSEMAEREGRGEEQWKDLEIALGEFTTAFGDDADGFCDFYEDMNRSLEAYLAQCNSFEPTPEEVEKFREDLTYPYRYFKPREEKELRALTIAQAWYLDVISFNYTSSFECLCQDALLVGERYYPEGYNGHPVIYQGVKHVHGSLGEGGILLGVDHGEQIASDQCRQCDDVMDLLLKPQANEGRGTLVDEECLSLIAGADMICLFGLSLGPTDQMWWTAIKKRFLDNPEVILLYFHYDPAADPALKFDRRKERRARQHLIDALGLEGNQKEYDDRIFVAINSDMFPKR</sequence>
<protein>
    <recommendedName>
        <fullName evidence="3">Bacteriophage abortive infection AbiH</fullName>
    </recommendedName>
</protein>
<evidence type="ECO:0008006" key="3">
    <source>
        <dbReference type="Google" id="ProtNLM"/>
    </source>
</evidence>
<organism evidence="1 2">
    <name type="scientific">Porphyromonas somerae</name>
    <dbReference type="NCBI Taxonomy" id="322095"/>
    <lineage>
        <taxon>Bacteria</taxon>
        <taxon>Pseudomonadati</taxon>
        <taxon>Bacteroidota</taxon>
        <taxon>Bacteroidia</taxon>
        <taxon>Bacteroidales</taxon>
        <taxon>Porphyromonadaceae</taxon>
        <taxon>Porphyromonas</taxon>
    </lineage>
</organism>
<proteinExistence type="predicted"/>